<evidence type="ECO:0000313" key="1">
    <source>
        <dbReference type="EMBL" id="NUW35054.1"/>
    </source>
</evidence>
<keyword evidence="2" id="KW-1185">Reference proteome</keyword>
<dbReference type="RefSeq" id="WP_175592477.1">
    <property type="nucleotide sequence ID" value="NZ_JABWGN010000010.1"/>
</dbReference>
<proteinExistence type="predicted"/>
<sequence length="187" mass="20355">MIGRYPVVSAWGRSAIFWMVVRGRGEPLTVADVARRLGADPGAAVSRTMLDLWDQHVLLEQSDHGVIVLSANTCPSDEDELWTRLTENAQAWGFWWLVNNTHDLFYAADGALVTSVQQVSSPGGPECFGPDPAALDDHLGALRALGARIRADDEAGVTPEVPYPDWQTALATVEALTGVRLDVDRFT</sequence>
<dbReference type="EMBL" id="JABWGN010000010">
    <property type="protein sequence ID" value="NUW35054.1"/>
    <property type="molecule type" value="Genomic_DNA"/>
</dbReference>
<accession>A0A7Y6IB84</accession>
<dbReference type="Proteomes" id="UP000586042">
    <property type="component" value="Unassembled WGS sequence"/>
</dbReference>
<name>A0A7Y6IB84_9ACTN</name>
<reference evidence="1 2" key="1">
    <citation type="submission" date="2020-06" db="EMBL/GenBank/DDBJ databases">
        <title>Nonomuraea sp. SMC257, a novel actinomycete isolated from soil.</title>
        <authorList>
            <person name="Chanama M."/>
        </authorList>
    </citation>
    <scope>NUCLEOTIDE SEQUENCE [LARGE SCALE GENOMIC DNA]</scope>
    <source>
        <strain evidence="1 2">SMC257</strain>
    </source>
</reference>
<organism evidence="1 2">
    <name type="scientific">Nonomuraea montanisoli</name>
    <dbReference type="NCBI Taxonomy" id="2741721"/>
    <lineage>
        <taxon>Bacteria</taxon>
        <taxon>Bacillati</taxon>
        <taxon>Actinomycetota</taxon>
        <taxon>Actinomycetes</taxon>
        <taxon>Streptosporangiales</taxon>
        <taxon>Streptosporangiaceae</taxon>
        <taxon>Nonomuraea</taxon>
    </lineage>
</organism>
<dbReference type="AlphaFoldDB" id="A0A7Y6IB84"/>
<evidence type="ECO:0000313" key="2">
    <source>
        <dbReference type="Proteomes" id="UP000586042"/>
    </source>
</evidence>
<gene>
    <name evidence="1" type="ORF">HTZ77_27020</name>
</gene>
<comment type="caution">
    <text evidence="1">The sequence shown here is derived from an EMBL/GenBank/DDBJ whole genome shotgun (WGS) entry which is preliminary data.</text>
</comment>
<protein>
    <submittedName>
        <fullName evidence="1">Uncharacterized protein</fullName>
    </submittedName>
</protein>